<accession>A0A510UXJ2</accession>
<evidence type="ECO:0000313" key="3">
    <source>
        <dbReference type="Proteomes" id="UP000321386"/>
    </source>
</evidence>
<dbReference type="Proteomes" id="UP000321386">
    <property type="component" value="Unassembled WGS sequence"/>
</dbReference>
<keyword evidence="3" id="KW-1185">Reference proteome</keyword>
<evidence type="ECO:0000256" key="1">
    <source>
        <dbReference type="SAM" id="SignalP"/>
    </source>
</evidence>
<protein>
    <submittedName>
        <fullName evidence="2">Uncharacterized protein</fullName>
    </submittedName>
</protein>
<comment type="caution">
    <text evidence="2">The sequence shown here is derived from an EMBL/GenBank/DDBJ whole genome shotgun (WGS) entry which is preliminary data.</text>
</comment>
<proteinExistence type="predicted"/>
<name>A0A510UXJ2_9CELL</name>
<evidence type="ECO:0000313" key="2">
    <source>
        <dbReference type="EMBL" id="GEK18221.1"/>
    </source>
</evidence>
<keyword evidence="1" id="KW-0732">Signal</keyword>
<gene>
    <name evidence="2" type="ORF">CPE01_19540</name>
</gene>
<feature type="chain" id="PRO_5022165467" evidence="1">
    <location>
        <begin position="25"/>
        <end position="188"/>
    </location>
</feature>
<sequence length="188" mass="19588">MWFRGLATAVVAATAIAVSVPASASTRLNDVQWGKACTSRDFYATVSANAEPDGQPKIDLVGLKFGARLDLLCGGVTKVCIQGRVTGTSSALGWAGSTPFGGLPLAFASSSISGLTTKTPVFNGTSCYSTSSSTFTKSITLASEQGYVFTGGRVKLKQVKIESRAYVVVSGATYYTPWASQTYSNPLV</sequence>
<organism evidence="2 3">
    <name type="scientific">Cellulomonas persica</name>
    <dbReference type="NCBI Taxonomy" id="76861"/>
    <lineage>
        <taxon>Bacteria</taxon>
        <taxon>Bacillati</taxon>
        <taxon>Actinomycetota</taxon>
        <taxon>Actinomycetes</taxon>
        <taxon>Micrococcales</taxon>
        <taxon>Cellulomonadaceae</taxon>
        <taxon>Cellulomonas</taxon>
    </lineage>
</organism>
<feature type="signal peptide" evidence="1">
    <location>
        <begin position="1"/>
        <end position="24"/>
    </location>
</feature>
<reference evidence="2 3" key="1">
    <citation type="submission" date="2019-07" db="EMBL/GenBank/DDBJ databases">
        <title>Whole genome shotgun sequence of Cellulomonas persica NBRC 101101.</title>
        <authorList>
            <person name="Hosoyama A."/>
            <person name="Uohara A."/>
            <person name="Ohji S."/>
            <person name="Ichikawa N."/>
        </authorList>
    </citation>
    <scope>NUCLEOTIDE SEQUENCE [LARGE SCALE GENOMIC DNA]</scope>
    <source>
        <strain evidence="2 3">NBRC 101101</strain>
    </source>
</reference>
<dbReference type="EMBL" id="BJUA01000008">
    <property type="protein sequence ID" value="GEK18221.1"/>
    <property type="molecule type" value="Genomic_DNA"/>
</dbReference>
<dbReference type="AlphaFoldDB" id="A0A510UXJ2"/>